<dbReference type="Proteomes" id="UP000663946">
    <property type="component" value="Chromosome 1"/>
</dbReference>
<keyword evidence="1" id="KW-0812">Transmembrane</keyword>
<organism evidence="2 3">
    <name type="scientific">Agrobacterium tumefaciens</name>
    <dbReference type="NCBI Taxonomy" id="358"/>
    <lineage>
        <taxon>Bacteria</taxon>
        <taxon>Pseudomonadati</taxon>
        <taxon>Pseudomonadota</taxon>
        <taxon>Alphaproteobacteria</taxon>
        <taxon>Hyphomicrobiales</taxon>
        <taxon>Rhizobiaceae</taxon>
        <taxon>Rhizobium/Agrobacterium group</taxon>
        <taxon>Agrobacterium</taxon>
        <taxon>Agrobacterium tumefaciens complex</taxon>
    </lineage>
</organism>
<protein>
    <submittedName>
        <fullName evidence="2">Uncharacterized protein</fullName>
    </submittedName>
</protein>
<keyword evidence="1" id="KW-0472">Membrane</keyword>
<feature type="transmembrane region" description="Helical" evidence="1">
    <location>
        <begin position="44"/>
        <end position="61"/>
    </location>
</feature>
<proteinExistence type="predicted"/>
<feature type="transmembrane region" description="Helical" evidence="1">
    <location>
        <begin position="20"/>
        <end position="38"/>
    </location>
</feature>
<name>A0AAJ4T944_AGRTU</name>
<dbReference type="RefSeq" id="WP_333721859.1">
    <property type="nucleotide sequence ID" value="NZ_CP049216.1"/>
</dbReference>
<keyword evidence="1" id="KW-1133">Transmembrane helix</keyword>
<accession>A0AAJ4T944</accession>
<sequence length="82" mass="9155">MTPKPYRITITDLRKPVVWLRRLFALATLVFLPISIGVYVGSSAMQWAGFVFGILFAIAIANQDKSFATKQEAIAHIESLED</sequence>
<evidence type="ECO:0000313" key="3">
    <source>
        <dbReference type="Proteomes" id="UP000663946"/>
    </source>
</evidence>
<evidence type="ECO:0000313" key="2">
    <source>
        <dbReference type="EMBL" id="QTG12387.1"/>
    </source>
</evidence>
<gene>
    <name evidence="2" type="ORF">G6M86_03630</name>
</gene>
<dbReference type="EMBL" id="CP049216">
    <property type="protein sequence ID" value="QTG12387.1"/>
    <property type="molecule type" value="Genomic_DNA"/>
</dbReference>
<dbReference type="AlphaFoldDB" id="A0AAJ4T944"/>
<reference evidence="2" key="1">
    <citation type="submission" date="2020-02" db="EMBL/GenBank/DDBJ databases">
        <title>Unexpected conservation and global transmission of agrobacterial virulence plasmids.</title>
        <authorList>
            <person name="Weisberg A.J."/>
            <person name="Davis E.W. II"/>
            <person name="Tabima J.R."/>
            <person name="Belcher M.S."/>
            <person name="Miller M."/>
            <person name="Kuo C.-H."/>
            <person name="Loper J.E."/>
            <person name="Grunwald N.J."/>
            <person name="Putnam M.L."/>
            <person name="Chang J.H."/>
        </authorList>
    </citation>
    <scope>NUCLEOTIDE SEQUENCE</scope>
    <source>
        <strain evidence="2">Q15/94</strain>
    </source>
</reference>
<evidence type="ECO:0000256" key="1">
    <source>
        <dbReference type="SAM" id="Phobius"/>
    </source>
</evidence>